<dbReference type="Pfam" id="PF18758">
    <property type="entry name" value="KDZ"/>
    <property type="match status" value="1"/>
</dbReference>
<gene>
    <name evidence="1" type="ORF">DFH08DRAFT_718935</name>
</gene>
<name>A0AAD6Z6M3_9AGAR</name>
<dbReference type="PANTHER" id="PTHR33096:SF1">
    <property type="entry name" value="CXC1-LIKE CYSTEINE CLUSTER ASSOCIATED WITH KDZ TRANSPOSASES DOMAIN-CONTAINING PROTEIN"/>
    <property type="match status" value="1"/>
</dbReference>
<dbReference type="Proteomes" id="UP001218218">
    <property type="component" value="Unassembled WGS sequence"/>
</dbReference>
<evidence type="ECO:0000313" key="1">
    <source>
        <dbReference type="EMBL" id="KAJ7310117.1"/>
    </source>
</evidence>
<comment type="caution">
    <text evidence="1">The sequence shown here is derived from an EMBL/GenBank/DDBJ whole genome shotgun (WGS) entry which is preliminary data.</text>
</comment>
<sequence length="170" mass="18976">CLACFGLEERRGDLETKGDVILGADGCFSYCHFHSAGDGRIKYDPSYFLSVEKVAQVQKRIGKAEKGGLGHDCGDTWTAANEKKKTADPKCYHVSGIFAMTCRHSQVLFLANIGMPGEQQHYLIALLEELKEHLLEAAMVLQAYCHESSFHFTSRTRTTRTTRSLIRSTI</sequence>
<keyword evidence="2" id="KW-1185">Reference proteome</keyword>
<protein>
    <submittedName>
        <fullName evidence="1">Uncharacterized protein</fullName>
    </submittedName>
</protein>
<feature type="non-terminal residue" evidence="1">
    <location>
        <position position="1"/>
    </location>
</feature>
<evidence type="ECO:0000313" key="2">
    <source>
        <dbReference type="Proteomes" id="UP001218218"/>
    </source>
</evidence>
<proteinExistence type="predicted"/>
<dbReference type="InterPro" id="IPR040521">
    <property type="entry name" value="KDZ"/>
</dbReference>
<accession>A0AAD6Z6M3</accession>
<dbReference type="EMBL" id="JARIHO010000079">
    <property type="protein sequence ID" value="KAJ7310117.1"/>
    <property type="molecule type" value="Genomic_DNA"/>
</dbReference>
<dbReference type="AlphaFoldDB" id="A0AAD6Z6M3"/>
<reference evidence="1" key="1">
    <citation type="submission" date="2023-03" db="EMBL/GenBank/DDBJ databases">
        <title>Massive genome expansion in bonnet fungi (Mycena s.s.) driven by repeated elements and novel gene families across ecological guilds.</title>
        <authorList>
            <consortium name="Lawrence Berkeley National Laboratory"/>
            <person name="Harder C.B."/>
            <person name="Miyauchi S."/>
            <person name="Viragh M."/>
            <person name="Kuo A."/>
            <person name="Thoen E."/>
            <person name="Andreopoulos B."/>
            <person name="Lu D."/>
            <person name="Skrede I."/>
            <person name="Drula E."/>
            <person name="Henrissat B."/>
            <person name="Morin E."/>
            <person name="Kohler A."/>
            <person name="Barry K."/>
            <person name="LaButti K."/>
            <person name="Morin E."/>
            <person name="Salamov A."/>
            <person name="Lipzen A."/>
            <person name="Mereny Z."/>
            <person name="Hegedus B."/>
            <person name="Baldrian P."/>
            <person name="Stursova M."/>
            <person name="Weitz H."/>
            <person name="Taylor A."/>
            <person name="Grigoriev I.V."/>
            <person name="Nagy L.G."/>
            <person name="Martin F."/>
            <person name="Kauserud H."/>
        </authorList>
    </citation>
    <scope>NUCLEOTIDE SEQUENCE</scope>
    <source>
        <strain evidence="1">CBHHK002</strain>
    </source>
</reference>
<organism evidence="1 2">
    <name type="scientific">Mycena albidolilacea</name>
    <dbReference type="NCBI Taxonomy" id="1033008"/>
    <lineage>
        <taxon>Eukaryota</taxon>
        <taxon>Fungi</taxon>
        <taxon>Dikarya</taxon>
        <taxon>Basidiomycota</taxon>
        <taxon>Agaricomycotina</taxon>
        <taxon>Agaricomycetes</taxon>
        <taxon>Agaricomycetidae</taxon>
        <taxon>Agaricales</taxon>
        <taxon>Marasmiineae</taxon>
        <taxon>Mycenaceae</taxon>
        <taxon>Mycena</taxon>
    </lineage>
</organism>
<dbReference type="PANTHER" id="PTHR33096">
    <property type="entry name" value="CXC2 DOMAIN-CONTAINING PROTEIN"/>
    <property type="match status" value="1"/>
</dbReference>